<dbReference type="Gene3D" id="3.40.630.30">
    <property type="match status" value="1"/>
</dbReference>
<accession>A0ABW8TK28</accession>
<dbReference type="Proteomes" id="UP001623592">
    <property type="component" value="Unassembled WGS sequence"/>
</dbReference>
<dbReference type="InterPro" id="IPR016181">
    <property type="entry name" value="Acyl_CoA_acyltransferase"/>
</dbReference>
<organism evidence="4 5">
    <name type="scientific">Clostridium neuense</name>
    <dbReference type="NCBI Taxonomy" id="1728934"/>
    <lineage>
        <taxon>Bacteria</taxon>
        <taxon>Bacillati</taxon>
        <taxon>Bacillota</taxon>
        <taxon>Clostridia</taxon>
        <taxon>Eubacteriales</taxon>
        <taxon>Clostridiaceae</taxon>
        <taxon>Clostridium</taxon>
    </lineage>
</organism>
<evidence type="ECO:0000313" key="4">
    <source>
        <dbReference type="EMBL" id="MFL0252405.1"/>
    </source>
</evidence>
<proteinExistence type="predicted"/>
<feature type="domain" description="N-acetyltransferase" evidence="3">
    <location>
        <begin position="1"/>
        <end position="149"/>
    </location>
</feature>
<dbReference type="RefSeq" id="WP_406789061.1">
    <property type="nucleotide sequence ID" value="NZ_JBJIAA010000017.1"/>
</dbReference>
<keyword evidence="2" id="KW-0012">Acyltransferase</keyword>
<evidence type="ECO:0000256" key="2">
    <source>
        <dbReference type="ARBA" id="ARBA00023315"/>
    </source>
</evidence>
<dbReference type="PANTHER" id="PTHR43877">
    <property type="entry name" value="AMINOALKYLPHOSPHONATE N-ACETYLTRANSFERASE-RELATED-RELATED"/>
    <property type="match status" value="1"/>
</dbReference>
<evidence type="ECO:0000313" key="5">
    <source>
        <dbReference type="Proteomes" id="UP001623592"/>
    </source>
</evidence>
<name>A0ABW8TK28_9CLOT</name>
<gene>
    <name evidence="4" type="ORF">ACJDT4_18505</name>
</gene>
<comment type="caution">
    <text evidence="4">The sequence shown here is derived from an EMBL/GenBank/DDBJ whole genome shotgun (WGS) entry which is preliminary data.</text>
</comment>
<sequence length="149" mass="16756">MKIIEKDPHSQDAFEMMEELSQTLKKITGDSGKSSFNVQDIADARAVFVVAYSDQGEPIGCGAIRPINENTAEVKRMYAKSKAKGIGTAILSYLEGQAKKLGYSKFWLETRLINKRAVNFYERRGYHRIANYGKYAGRAESVCFEKAMI</sequence>
<dbReference type="CDD" id="cd04301">
    <property type="entry name" value="NAT_SF"/>
    <property type="match status" value="1"/>
</dbReference>
<evidence type="ECO:0000256" key="1">
    <source>
        <dbReference type="ARBA" id="ARBA00022679"/>
    </source>
</evidence>
<keyword evidence="5" id="KW-1185">Reference proteome</keyword>
<dbReference type="PROSITE" id="PS51186">
    <property type="entry name" value="GNAT"/>
    <property type="match status" value="1"/>
</dbReference>
<reference evidence="4 5" key="1">
    <citation type="submission" date="2024-11" db="EMBL/GenBank/DDBJ databases">
        <authorList>
            <person name="Heng Y.C."/>
            <person name="Lim A.C.H."/>
            <person name="Lee J.K.Y."/>
            <person name="Kittelmann S."/>
        </authorList>
    </citation>
    <scope>NUCLEOTIDE SEQUENCE [LARGE SCALE GENOMIC DNA]</scope>
    <source>
        <strain evidence="4 5">WILCCON 0114</strain>
    </source>
</reference>
<dbReference type="PANTHER" id="PTHR43877:SF2">
    <property type="entry name" value="AMINOALKYLPHOSPHONATE N-ACETYLTRANSFERASE-RELATED"/>
    <property type="match status" value="1"/>
</dbReference>
<dbReference type="Pfam" id="PF00583">
    <property type="entry name" value="Acetyltransf_1"/>
    <property type="match status" value="1"/>
</dbReference>
<keyword evidence="1" id="KW-0808">Transferase</keyword>
<dbReference type="InterPro" id="IPR050832">
    <property type="entry name" value="Bact_Acetyltransf"/>
</dbReference>
<dbReference type="SUPFAM" id="SSF55729">
    <property type="entry name" value="Acyl-CoA N-acyltransferases (Nat)"/>
    <property type="match status" value="1"/>
</dbReference>
<evidence type="ECO:0000259" key="3">
    <source>
        <dbReference type="PROSITE" id="PS51186"/>
    </source>
</evidence>
<protein>
    <submittedName>
        <fullName evidence="4">GNAT family N-acetyltransferase</fullName>
    </submittedName>
</protein>
<dbReference type="InterPro" id="IPR000182">
    <property type="entry name" value="GNAT_dom"/>
</dbReference>
<dbReference type="EMBL" id="JBJIAA010000017">
    <property type="protein sequence ID" value="MFL0252405.1"/>
    <property type="molecule type" value="Genomic_DNA"/>
</dbReference>